<feature type="transmembrane region" description="Helical" evidence="1">
    <location>
        <begin position="139"/>
        <end position="158"/>
    </location>
</feature>
<feature type="transmembrane region" description="Helical" evidence="1">
    <location>
        <begin position="20"/>
        <end position="41"/>
    </location>
</feature>
<evidence type="ECO:0008006" key="4">
    <source>
        <dbReference type="Google" id="ProtNLM"/>
    </source>
</evidence>
<accession>A0ABN1MTG6</accession>
<keyword evidence="1" id="KW-0472">Membrane</keyword>
<dbReference type="Proteomes" id="UP001501126">
    <property type="component" value="Unassembled WGS sequence"/>
</dbReference>
<keyword evidence="3" id="KW-1185">Reference proteome</keyword>
<keyword evidence="1" id="KW-1133">Transmembrane helix</keyword>
<dbReference type="EMBL" id="BAAAFH010000022">
    <property type="protein sequence ID" value="GAA0876241.1"/>
    <property type="molecule type" value="Genomic_DNA"/>
</dbReference>
<sequence length="174" mass="20065">MNNRFLEEKMSVKRKLSITFFLFLFFILGVSIAFLCDSMIIDMINEILVFFGGGKIQLTGKYFHFLNTEFYYLSFGISSMLFYYVIFPVSKRGSSKKLGIVVLLFTFTMIIQTILYGYLEYMSCTMCDDGVLFLKRSSISYGSIAGVSIMLSVTILIFDKWIKKSKKIRSALKE</sequence>
<keyword evidence="1" id="KW-0812">Transmembrane</keyword>
<name>A0ABN1MTG6_9FLAO</name>
<gene>
    <name evidence="2" type="ORF">GCM10009118_26510</name>
</gene>
<organism evidence="2 3">
    <name type="scientific">Wandonia haliotis</name>
    <dbReference type="NCBI Taxonomy" id="574963"/>
    <lineage>
        <taxon>Bacteria</taxon>
        <taxon>Pseudomonadati</taxon>
        <taxon>Bacteroidota</taxon>
        <taxon>Flavobacteriia</taxon>
        <taxon>Flavobacteriales</taxon>
        <taxon>Crocinitomicaceae</taxon>
        <taxon>Wandonia</taxon>
    </lineage>
</organism>
<evidence type="ECO:0000313" key="2">
    <source>
        <dbReference type="EMBL" id="GAA0876241.1"/>
    </source>
</evidence>
<evidence type="ECO:0000256" key="1">
    <source>
        <dbReference type="SAM" id="Phobius"/>
    </source>
</evidence>
<proteinExistence type="predicted"/>
<evidence type="ECO:0000313" key="3">
    <source>
        <dbReference type="Proteomes" id="UP001501126"/>
    </source>
</evidence>
<reference evidence="2 3" key="1">
    <citation type="journal article" date="2019" name="Int. J. Syst. Evol. Microbiol.">
        <title>The Global Catalogue of Microorganisms (GCM) 10K type strain sequencing project: providing services to taxonomists for standard genome sequencing and annotation.</title>
        <authorList>
            <consortium name="The Broad Institute Genomics Platform"/>
            <consortium name="The Broad Institute Genome Sequencing Center for Infectious Disease"/>
            <person name="Wu L."/>
            <person name="Ma J."/>
        </authorList>
    </citation>
    <scope>NUCLEOTIDE SEQUENCE [LARGE SCALE GENOMIC DNA]</scope>
    <source>
        <strain evidence="2 3">JCM 16083</strain>
    </source>
</reference>
<comment type="caution">
    <text evidence="2">The sequence shown here is derived from an EMBL/GenBank/DDBJ whole genome shotgun (WGS) entry which is preliminary data.</text>
</comment>
<feature type="transmembrane region" description="Helical" evidence="1">
    <location>
        <begin position="98"/>
        <end position="119"/>
    </location>
</feature>
<dbReference type="RefSeq" id="WP_343788661.1">
    <property type="nucleotide sequence ID" value="NZ_BAAAFH010000022.1"/>
</dbReference>
<protein>
    <recommendedName>
        <fullName evidence="4">NADH dehydrogenase subunit 6</fullName>
    </recommendedName>
</protein>
<feature type="transmembrane region" description="Helical" evidence="1">
    <location>
        <begin position="70"/>
        <end position="86"/>
    </location>
</feature>